<proteinExistence type="predicted"/>
<name>A0A6J4Q1V3_9BACT</name>
<evidence type="ECO:0008006" key="2">
    <source>
        <dbReference type="Google" id="ProtNLM"/>
    </source>
</evidence>
<sequence length="309" mass="32988">MPKVPRPNRPLADVNVGNAKSDGSRDVAVHFMPDPDILVGEGESKAILALDASRSLMKMYGFGGPFGGDPNYVQAVARKLGAILCAAAKSGRSAGLYWAMGDGSKIEDIGEFSETDWGNVAIVGPRDRKNFGKGTKLLPAIQRCVAYAGGDTDLTIGAIITDGMIEDEQDCVNYCLQIGREMAAGRRKPIKLVLIGIGQEIDKGQLERFDDMFEGTELDGKVDIWSSGMVESMQEEGDILAVLYGELMSEDVLVADSGRVEDGAGNTLKNFADGVPGKFTFVLPKGQTKFVVHAAGQQVAQDVSEALRP</sequence>
<reference evidence="1" key="1">
    <citation type="submission" date="2020-02" db="EMBL/GenBank/DDBJ databases">
        <authorList>
            <person name="Meier V. D."/>
        </authorList>
    </citation>
    <scope>NUCLEOTIDE SEQUENCE</scope>
    <source>
        <strain evidence="1">AVDCRST_MAG64</strain>
    </source>
</reference>
<dbReference type="AlphaFoldDB" id="A0A6J4Q1V3"/>
<dbReference type="EMBL" id="CADCUQ010000823">
    <property type="protein sequence ID" value="CAA9432215.1"/>
    <property type="molecule type" value="Genomic_DNA"/>
</dbReference>
<accession>A0A6J4Q1V3</accession>
<gene>
    <name evidence="1" type="ORF">AVDCRST_MAG64-3580</name>
</gene>
<evidence type="ECO:0000313" key="1">
    <source>
        <dbReference type="EMBL" id="CAA9432215.1"/>
    </source>
</evidence>
<protein>
    <recommendedName>
        <fullName evidence="2">VWFA domain-containing protein</fullName>
    </recommendedName>
</protein>
<organism evidence="1">
    <name type="scientific">uncultured Phycisphaerae bacterium</name>
    <dbReference type="NCBI Taxonomy" id="904963"/>
    <lineage>
        <taxon>Bacteria</taxon>
        <taxon>Pseudomonadati</taxon>
        <taxon>Planctomycetota</taxon>
        <taxon>Phycisphaerae</taxon>
        <taxon>environmental samples</taxon>
    </lineage>
</organism>